<evidence type="ECO:0000313" key="1">
    <source>
        <dbReference type="EMBL" id="GAI54121.1"/>
    </source>
</evidence>
<dbReference type="EMBL" id="BARV01043132">
    <property type="protein sequence ID" value="GAI54121.1"/>
    <property type="molecule type" value="Genomic_DNA"/>
</dbReference>
<sequence length="56" mass="6599">DDEDQRKYIEHYIFDGVWLTYIDYQIKQVKQYQQAEQIFDSALVGFKLGGLAGQLL</sequence>
<comment type="caution">
    <text evidence="1">The sequence shown here is derived from an EMBL/GenBank/DDBJ whole genome shotgun (WGS) entry which is preliminary data.</text>
</comment>
<accession>X1QH27</accession>
<dbReference type="AlphaFoldDB" id="X1QH27"/>
<name>X1QH27_9ZZZZ</name>
<feature type="non-terminal residue" evidence="1">
    <location>
        <position position="1"/>
    </location>
</feature>
<gene>
    <name evidence="1" type="ORF">S06H3_64533</name>
</gene>
<proteinExistence type="predicted"/>
<organism evidence="1">
    <name type="scientific">marine sediment metagenome</name>
    <dbReference type="NCBI Taxonomy" id="412755"/>
    <lineage>
        <taxon>unclassified sequences</taxon>
        <taxon>metagenomes</taxon>
        <taxon>ecological metagenomes</taxon>
    </lineage>
</organism>
<protein>
    <submittedName>
        <fullName evidence="1">Uncharacterized protein</fullName>
    </submittedName>
</protein>
<reference evidence="1" key="1">
    <citation type="journal article" date="2014" name="Front. Microbiol.">
        <title>High frequency of phylogenetically diverse reductive dehalogenase-homologous genes in deep subseafloor sedimentary metagenomes.</title>
        <authorList>
            <person name="Kawai M."/>
            <person name="Futagami T."/>
            <person name="Toyoda A."/>
            <person name="Takaki Y."/>
            <person name="Nishi S."/>
            <person name="Hori S."/>
            <person name="Arai W."/>
            <person name="Tsubouchi T."/>
            <person name="Morono Y."/>
            <person name="Uchiyama I."/>
            <person name="Ito T."/>
            <person name="Fujiyama A."/>
            <person name="Inagaki F."/>
            <person name="Takami H."/>
        </authorList>
    </citation>
    <scope>NUCLEOTIDE SEQUENCE</scope>
    <source>
        <strain evidence="1">Expedition CK06-06</strain>
    </source>
</reference>